<keyword evidence="3" id="KW-1185">Reference proteome</keyword>
<gene>
    <name evidence="2" type="ORF">IQ26_06987</name>
</gene>
<dbReference type="EMBL" id="VLKT01000077">
    <property type="protein sequence ID" value="TWI20380.1"/>
    <property type="molecule type" value="Genomic_DNA"/>
</dbReference>
<dbReference type="Gene3D" id="1.20.120.330">
    <property type="entry name" value="Nucleotidyltransferases domain 2"/>
    <property type="match status" value="1"/>
</dbReference>
<organism evidence="2 3">
    <name type="scientific">Mesorhizobium tianshanense</name>
    <dbReference type="NCBI Taxonomy" id="39844"/>
    <lineage>
        <taxon>Bacteria</taxon>
        <taxon>Pseudomonadati</taxon>
        <taxon>Pseudomonadota</taxon>
        <taxon>Alphaproteobacteria</taxon>
        <taxon>Hyphomicrobiales</taxon>
        <taxon>Phyllobacteriaceae</taxon>
        <taxon>Mesorhizobium</taxon>
    </lineage>
</organism>
<evidence type="ECO:0000313" key="2">
    <source>
        <dbReference type="EMBL" id="TWI20380.1"/>
    </source>
</evidence>
<reference evidence="2 3" key="1">
    <citation type="journal article" date="2015" name="Stand. Genomic Sci.">
        <title>Genomic Encyclopedia of Bacterial and Archaeal Type Strains, Phase III: the genomes of soil and plant-associated and newly described type strains.</title>
        <authorList>
            <person name="Whitman W.B."/>
            <person name="Woyke T."/>
            <person name="Klenk H.P."/>
            <person name="Zhou Y."/>
            <person name="Lilburn T.G."/>
            <person name="Beck B.J."/>
            <person name="De Vos P."/>
            <person name="Vandamme P."/>
            <person name="Eisen J.A."/>
            <person name="Garrity G."/>
            <person name="Hugenholtz P."/>
            <person name="Kyrpides N.C."/>
        </authorList>
    </citation>
    <scope>NUCLEOTIDE SEQUENCE [LARGE SCALE GENOMIC DNA]</scope>
    <source>
        <strain evidence="2 3">CGMCC 1.2546</strain>
    </source>
</reference>
<feature type="domain" description="HepT-like" evidence="1">
    <location>
        <begin position="45"/>
        <end position="155"/>
    </location>
</feature>
<dbReference type="Pfam" id="PF20797">
    <property type="entry name" value="HepT-like_2"/>
    <property type="match status" value="1"/>
</dbReference>
<dbReference type="RefSeq" id="WP_145722919.1">
    <property type="nucleotide sequence ID" value="NZ_BSPF01000119.1"/>
</dbReference>
<dbReference type="AlphaFoldDB" id="A0A562MKI7"/>
<sequence length="164" mass="18208">MTDARWIEVEDNLDSACRHFGNAAQLYDEGGFDADDIAGYRATMALLHAMQSAHASLEGALKRVLEILGEEVPAGEHSHSDLVKRVSREVKTPGHVRPAILPPEVARDVDESRRFRHRATHDYDSFDPTLAVASIQAARRLATNLKPCVLDFRDKVDPPARTLD</sequence>
<evidence type="ECO:0000313" key="3">
    <source>
        <dbReference type="Proteomes" id="UP000317122"/>
    </source>
</evidence>
<accession>A0A562MKI7</accession>
<protein>
    <recommendedName>
        <fullName evidence="1">HepT-like domain-containing protein</fullName>
    </recommendedName>
</protein>
<comment type="caution">
    <text evidence="2">The sequence shown here is derived from an EMBL/GenBank/DDBJ whole genome shotgun (WGS) entry which is preliminary data.</text>
</comment>
<dbReference type="OrthoDB" id="7915912at2"/>
<proteinExistence type="predicted"/>
<name>A0A562MKI7_9HYPH</name>
<evidence type="ECO:0000259" key="1">
    <source>
        <dbReference type="Pfam" id="PF20797"/>
    </source>
</evidence>
<dbReference type="Proteomes" id="UP000317122">
    <property type="component" value="Unassembled WGS sequence"/>
</dbReference>
<dbReference type="InterPro" id="IPR048769">
    <property type="entry name" value="HepT-like_dom"/>
</dbReference>